<gene>
    <name evidence="3" type="ORF">SAMN03159343_3076</name>
</gene>
<dbReference type="RefSeq" id="WP_092805854.1">
    <property type="nucleotide sequence ID" value="NZ_FMUH01000005.1"/>
</dbReference>
<keyword evidence="4" id="KW-1185">Reference proteome</keyword>
<comment type="similarity">
    <text evidence="1">Belongs to the histone deacetylase family.</text>
</comment>
<dbReference type="AlphaFoldDB" id="A0A1G4YLT2"/>
<dbReference type="EMBL" id="FMUH01000005">
    <property type="protein sequence ID" value="SCX54430.1"/>
    <property type="molecule type" value="Genomic_DNA"/>
</dbReference>
<dbReference type="Pfam" id="PF00850">
    <property type="entry name" value="Hist_deacetyl"/>
    <property type="match status" value="1"/>
</dbReference>
<dbReference type="Gene3D" id="3.40.800.20">
    <property type="entry name" value="Histone deacetylase domain"/>
    <property type="match status" value="1"/>
</dbReference>
<evidence type="ECO:0000259" key="2">
    <source>
        <dbReference type="Pfam" id="PF00850"/>
    </source>
</evidence>
<dbReference type="InterPro" id="IPR023696">
    <property type="entry name" value="Ureohydrolase_dom_sf"/>
</dbReference>
<dbReference type="Proteomes" id="UP000198981">
    <property type="component" value="Unassembled WGS sequence"/>
</dbReference>
<dbReference type="STRING" id="1960309.SAMN03159343_3076"/>
<evidence type="ECO:0000313" key="4">
    <source>
        <dbReference type="Proteomes" id="UP000198981"/>
    </source>
</evidence>
<dbReference type="SUPFAM" id="SSF52768">
    <property type="entry name" value="Arginase/deacetylase"/>
    <property type="match status" value="1"/>
</dbReference>
<dbReference type="InterPro" id="IPR023801">
    <property type="entry name" value="His_deacetylse_dom"/>
</dbReference>
<dbReference type="PANTHER" id="PTHR10625">
    <property type="entry name" value="HISTONE DEACETYLASE HDAC1-RELATED"/>
    <property type="match status" value="1"/>
</dbReference>
<evidence type="ECO:0000313" key="3">
    <source>
        <dbReference type="EMBL" id="SCX54430.1"/>
    </source>
</evidence>
<organism evidence="3 4">
    <name type="scientific">Klenkia marina</name>
    <dbReference type="NCBI Taxonomy" id="1960309"/>
    <lineage>
        <taxon>Bacteria</taxon>
        <taxon>Bacillati</taxon>
        <taxon>Actinomycetota</taxon>
        <taxon>Actinomycetes</taxon>
        <taxon>Geodermatophilales</taxon>
        <taxon>Geodermatophilaceae</taxon>
        <taxon>Klenkia</taxon>
    </lineage>
</organism>
<dbReference type="InterPro" id="IPR037138">
    <property type="entry name" value="His_deacetylse_dom_sf"/>
</dbReference>
<proteinExistence type="inferred from homology"/>
<dbReference type="PANTHER" id="PTHR10625:SF31">
    <property type="entry name" value="HISTONE DEACETYLASE DOMAIN-CONTAINING PROTEIN"/>
    <property type="match status" value="1"/>
</dbReference>
<name>A0A1G4YLT2_9ACTN</name>
<dbReference type="InterPro" id="IPR000286">
    <property type="entry name" value="HDACs"/>
</dbReference>
<sequence>MSTGYLWHEVFGWHDTGSGPLFPADPAIGIAPMPHLANSDTKRRMHELVAVSGLLDHLTRIEGRPATREELLRVHTPEHVDRIVAESASARGGDAGDGFSAFGRGAYEVAALGAGSAIAMTEAVVSGRVDDGYALVNPAGHHAVAGTGMGFCIFNNVAVAARHAQAELGVERVAIVDWDVHHGNGAQAIFAADPSVLTLSVHQANCFPPDSGHLHQRGEGAGHGYNLNVPLPPGCGDGAYGYLAETVLAPALAAFEPDLVIVASGFDAGAMDPLARQMVTSTGFAHLVDTVRDAAASSPQGRLVMVQEGGYSPLYVPFCGLATISALAGVHVLDDPVLPIVAAQGGADLLPHQREAVDAAAALVADLRAAAPTV</sequence>
<dbReference type="PRINTS" id="PR01270">
    <property type="entry name" value="HDASUPER"/>
</dbReference>
<reference evidence="4" key="1">
    <citation type="submission" date="2016-10" db="EMBL/GenBank/DDBJ databases">
        <authorList>
            <person name="Varghese N."/>
            <person name="Submissions S."/>
        </authorList>
    </citation>
    <scope>NUCLEOTIDE SEQUENCE [LARGE SCALE GENOMIC DNA]</scope>
    <source>
        <strain evidence="4">DSM 45722</strain>
    </source>
</reference>
<dbReference type="OrthoDB" id="9808367at2"/>
<dbReference type="GO" id="GO:0005737">
    <property type="term" value="C:cytoplasm"/>
    <property type="evidence" value="ECO:0007669"/>
    <property type="project" value="TreeGrafter"/>
</dbReference>
<evidence type="ECO:0000256" key="1">
    <source>
        <dbReference type="ARBA" id="ARBA00005947"/>
    </source>
</evidence>
<accession>A0A1G4YLT2</accession>
<dbReference type="GO" id="GO:0040029">
    <property type="term" value="P:epigenetic regulation of gene expression"/>
    <property type="evidence" value="ECO:0007669"/>
    <property type="project" value="TreeGrafter"/>
</dbReference>
<protein>
    <submittedName>
        <fullName evidence="3">Acetoin utilization deacetylase AcuC</fullName>
    </submittedName>
</protein>
<dbReference type="CDD" id="cd09996">
    <property type="entry name" value="HDAC_classII_1"/>
    <property type="match status" value="1"/>
</dbReference>
<feature type="domain" description="Histone deacetylase" evidence="2">
    <location>
        <begin position="38"/>
        <end position="317"/>
    </location>
</feature>
<dbReference type="GO" id="GO:0004407">
    <property type="term" value="F:histone deacetylase activity"/>
    <property type="evidence" value="ECO:0007669"/>
    <property type="project" value="TreeGrafter"/>
</dbReference>